<organism evidence="1 2">
    <name type="scientific">Lentinus tigrinus ALCF2SS1-6</name>
    <dbReference type="NCBI Taxonomy" id="1328759"/>
    <lineage>
        <taxon>Eukaryota</taxon>
        <taxon>Fungi</taxon>
        <taxon>Dikarya</taxon>
        <taxon>Basidiomycota</taxon>
        <taxon>Agaricomycotina</taxon>
        <taxon>Agaricomycetes</taxon>
        <taxon>Polyporales</taxon>
        <taxon>Polyporaceae</taxon>
        <taxon>Lentinus</taxon>
    </lineage>
</organism>
<evidence type="ECO:0000313" key="1">
    <source>
        <dbReference type="EMBL" id="RPD53886.1"/>
    </source>
</evidence>
<protein>
    <submittedName>
        <fullName evidence="1">Uncharacterized protein</fullName>
    </submittedName>
</protein>
<sequence>MPALTTPIVLARSDGKVPVCSCALYPEAVRQEGKIHYPLESRADTQPGRQTAALSDAVHERKSPGLHLPVCSRIQACPLAQHM</sequence>
<keyword evidence="2" id="KW-1185">Reference proteome</keyword>
<gene>
    <name evidence="1" type="ORF">L227DRAFT_581031</name>
</gene>
<proteinExistence type="predicted"/>
<accession>A0A5C2RUL8</accession>
<dbReference type="Proteomes" id="UP000313359">
    <property type="component" value="Unassembled WGS sequence"/>
</dbReference>
<evidence type="ECO:0000313" key="2">
    <source>
        <dbReference type="Proteomes" id="UP000313359"/>
    </source>
</evidence>
<dbReference type="AlphaFoldDB" id="A0A5C2RUL8"/>
<reference evidence="1" key="1">
    <citation type="journal article" date="2018" name="Genome Biol. Evol.">
        <title>Genomics and development of Lentinus tigrinus, a white-rot wood-decaying mushroom with dimorphic fruiting bodies.</title>
        <authorList>
            <person name="Wu B."/>
            <person name="Xu Z."/>
            <person name="Knudson A."/>
            <person name="Carlson A."/>
            <person name="Chen N."/>
            <person name="Kovaka S."/>
            <person name="LaButti K."/>
            <person name="Lipzen A."/>
            <person name="Pennachio C."/>
            <person name="Riley R."/>
            <person name="Schakwitz W."/>
            <person name="Umezawa K."/>
            <person name="Ohm R.A."/>
            <person name="Grigoriev I.V."/>
            <person name="Nagy L.G."/>
            <person name="Gibbons J."/>
            <person name="Hibbett D."/>
        </authorList>
    </citation>
    <scope>NUCLEOTIDE SEQUENCE [LARGE SCALE GENOMIC DNA]</scope>
    <source>
        <strain evidence="1">ALCF2SS1-6</strain>
    </source>
</reference>
<name>A0A5C2RUL8_9APHY</name>
<dbReference type="EMBL" id="ML122314">
    <property type="protein sequence ID" value="RPD53886.1"/>
    <property type="molecule type" value="Genomic_DNA"/>
</dbReference>